<accession>A0A4Y7KX16</accession>
<dbReference type="GO" id="GO:0004672">
    <property type="term" value="F:protein kinase activity"/>
    <property type="evidence" value="ECO:0007669"/>
    <property type="project" value="InterPro"/>
</dbReference>
<dbReference type="Pfam" id="PF03109">
    <property type="entry name" value="ABC1"/>
    <property type="match status" value="1"/>
</dbReference>
<dbReference type="GO" id="GO:0005524">
    <property type="term" value="F:ATP binding"/>
    <property type="evidence" value="ECO:0007669"/>
    <property type="project" value="InterPro"/>
</dbReference>
<organism evidence="3 4">
    <name type="scientific">Papaver somniferum</name>
    <name type="common">Opium poppy</name>
    <dbReference type="NCBI Taxonomy" id="3469"/>
    <lineage>
        <taxon>Eukaryota</taxon>
        <taxon>Viridiplantae</taxon>
        <taxon>Streptophyta</taxon>
        <taxon>Embryophyta</taxon>
        <taxon>Tracheophyta</taxon>
        <taxon>Spermatophyta</taxon>
        <taxon>Magnoliopsida</taxon>
        <taxon>Ranunculales</taxon>
        <taxon>Papaveraceae</taxon>
        <taxon>Papaveroideae</taxon>
        <taxon>Papaver</taxon>
    </lineage>
</organism>
<dbReference type="CDD" id="cd05121">
    <property type="entry name" value="ABC1_ADCK3-like"/>
    <property type="match status" value="1"/>
</dbReference>
<proteinExistence type="inferred from homology"/>
<dbReference type="SUPFAM" id="SSF56112">
    <property type="entry name" value="Protein kinase-like (PK-like)"/>
    <property type="match status" value="1"/>
</dbReference>
<dbReference type="Proteomes" id="UP000316621">
    <property type="component" value="Chromosome 9"/>
</dbReference>
<dbReference type="Gramene" id="RZC76910">
    <property type="protein sequence ID" value="RZC76910"/>
    <property type="gene ID" value="C5167_001036"/>
</dbReference>
<dbReference type="STRING" id="3469.A0A4Y7KX16"/>
<dbReference type="InterPro" id="IPR000719">
    <property type="entry name" value="Prot_kinase_dom"/>
</dbReference>
<dbReference type="InterPro" id="IPR050154">
    <property type="entry name" value="UbiB_kinase"/>
</dbReference>
<dbReference type="EMBL" id="CM010723">
    <property type="protein sequence ID" value="RZC76910.1"/>
    <property type="molecule type" value="Genomic_DNA"/>
</dbReference>
<feature type="domain" description="Protein kinase" evidence="2">
    <location>
        <begin position="331"/>
        <end position="687"/>
    </location>
</feature>
<dbReference type="PANTHER" id="PTHR10566:SF123">
    <property type="entry name" value="PROTEIN KINASE SUPERFAMILY PROTEIN"/>
    <property type="match status" value="1"/>
</dbReference>
<evidence type="ECO:0000256" key="1">
    <source>
        <dbReference type="ARBA" id="ARBA00009670"/>
    </source>
</evidence>
<protein>
    <recommendedName>
        <fullName evidence="2">Protein kinase domain-containing protein</fullName>
    </recommendedName>
</protein>
<dbReference type="PROSITE" id="PS50011">
    <property type="entry name" value="PROTEIN_KINASE_DOM"/>
    <property type="match status" value="1"/>
</dbReference>
<dbReference type="AlphaFoldDB" id="A0A4Y7KX16"/>
<comment type="similarity">
    <text evidence="1">Belongs to the protein kinase superfamily. ADCK protein kinase family.</text>
</comment>
<sequence>MFKIGKMGWEIGKRKPLLIKSRMLPVKNENPTRFCRLHQSFFSTSSYLSQLSLPASFLLLRSLSLSLTLMAMAAAPTSLALSSFCSTKSSFTFKPNKRRRVVCKFNHFTEVVTKDMEFLKKGFSWASEALHIPQISKSVDHFVWLRHLENPQSSVLQPQSLPKPFYSGLTGVDLLMADLKALEAYVNYIYYLSKMWSKPLPESYDPQQVEDYFNCRPHVVAFRFIEVFSSFAVAALKMRTSKFKLNKLGVDENGNSKEYYFGKLLKETMLNLGPTFIKVGQSLSTRPDIIGSEISKALCELHDQIPPFPRNVAMQIIEEELGAPVDKVFNYISEEPVAAASFGQVYRGSTFDGYNVAIKVQRPDLRHVVVRDIYILRLGLGILQKIAKRTNDLRLYADELGKGLIGELDYTLEATNASEFQEAHSPFKFIFVPKIYRHLTRKRVLTMEWVVGENPNDLLAVSTRSSISDGSQYSEKQQLEAKKRLLDMVSKGVEASLVQLLETGILHADPHPGNLRYTATGKIGFLDFGLICRMEKKHQFAMLGSIIHIVNGDWAALVNDLTEMDVVKPGTNIRLMTMDLENSLGEVEFTDGIPDIKFSRVLGKIWSTAVKYHCRMPPYFTLVLRSLASLEGLAVAADQDFKTFESAYPYVAQKLLTDNSAPSRRLLHSVVFNKRKEFQWKRLQLFLRVGATRNGLQRVTSSKYDTSKESSPSGLNGLIDLANLILRLLPSKDGAVLRRLLVTADGPSLVRAMVSKEALLFRQQIGKALADLLYQWMSEALGQGNTTNAYNSRPRMASGPQNKDAGLATGLPVSLHDYQSLLRDRRLKLIFSKVLESTRREQPHLMIKFGWVSLMMFLTASALACHRVLVSWSEMYFTPLSFSTSPQFAVSV</sequence>
<name>A0A4Y7KX16_PAPSO</name>
<dbReference type="InterPro" id="IPR011009">
    <property type="entry name" value="Kinase-like_dom_sf"/>
</dbReference>
<evidence type="ECO:0000313" key="4">
    <source>
        <dbReference type="Proteomes" id="UP000316621"/>
    </source>
</evidence>
<evidence type="ECO:0000259" key="2">
    <source>
        <dbReference type="PROSITE" id="PS50011"/>
    </source>
</evidence>
<dbReference type="OrthoDB" id="427480at2759"/>
<dbReference type="OMA" id="LRFCWTS"/>
<dbReference type="PANTHER" id="PTHR10566">
    <property type="entry name" value="CHAPERONE-ACTIVITY OF BC1 COMPLEX CABC1 -RELATED"/>
    <property type="match status" value="1"/>
</dbReference>
<dbReference type="InterPro" id="IPR004147">
    <property type="entry name" value="ABC1_dom"/>
</dbReference>
<gene>
    <name evidence="3" type="ORF">C5167_001036</name>
</gene>
<keyword evidence="4" id="KW-1185">Reference proteome</keyword>
<reference evidence="3 4" key="1">
    <citation type="journal article" date="2018" name="Science">
        <title>The opium poppy genome and morphinan production.</title>
        <authorList>
            <person name="Guo L."/>
            <person name="Winzer T."/>
            <person name="Yang X."/>
            <person name="Li Y."/>
            <person name="Ning Z."/>
            <person name="He Z."/>
            <person name="Teodor R."/>
            <person name="Lu Y."/>
            <person name="Bowser T.A."/>
            <person name="Graham I.A."/>
            <person name="Ye K."/>
        </authorList>
    </citation>
    <scope>NUCLEOTIDE SEQUENCE [LARGE SCALE GENOMIC DNA]</scope>
    <source>
        <strain evidence="4">cv. HN1</strain>
        <tissue evidence="3">Leaves</tissue>
    </source>
</reference>
<evidence type="ECO:0000313" key="3">
    <source>
        <dbReference type="EMBL" id="RZC76910.1"/>
    </source>
</evidence>